<evidence type="ECO:0000259" key="2">
    <source>
        <dbReference type="PROSITE" id="PS51711"/>
    </source>
</evidence>
<dbReference type="Pfam" id="PF02421">
    <property type="entry name" value="FeoB_N"/>
    <property type="match status" value="1"/>
</dbReference>
<evidence type="ECO:0000313" key="3">
    <source>
        <dbReference type="EMBL" id="SDJ96864.1"/>
    </source>
</evidence>
<accession>A0A1G8Y353</accession>
<dbReference type="RefSeq" id="WP_176797846.1">
    <property type="nucleotide sequence ID" value="NZ_FNFM01000003.1"/>
</dbReference>
<gene>
    <name evidence="3" type="ORF">SAMN04487820_103208</name>
</gene>
<dbReference type="PANTHER" id="PTHR43185:SF1">
    <property type="entry name" value="FE(2+) TRANSPORTER FEOB"/>
    <property type="match status" value="1"/>
</dbReference>
<dbReference type="PROSITE" id="PS51711">
    <property type="entry name" value="G_FEOB"/>
    <property type="match status" value="1"/>
</dbReference>
<dbReference type="CDD" id="cd01879">
    <property type="entry name" value="FeoB"/>
    <property type="match status" value="1"/>
</dbReference>
<dbReference type="GO" id="GO:0015093">
    <property type="term" value="F:ferrous iron transmembrane transporter activity"/>
    <property type="evidence" value="ECO:0007669"/>
    <property type="project" value="TreeGrafter"/>
</dbReference>
<organism evidence="3 4">
    <name type="scientific">Actinopolyspora mzabensis</name>
    <dbReference type="NCBI Taxonomy" id="995066"/>
    <lineage>
        <taxon>Bacteria</taxon>
        <taxon>Bacillati</taxon>
        <taxon>Actinomycetota</taxon>
        <taxon>Actinomycetes</taxon>
        <taxon>Actinopolysporales</taxon>
        <taxon>Actinopolysporaceae</taxon>
        <taxon>Actinopolyspora</taxon>
    </lineage>
</organism>
<name>A0A1G8Y353_ACTMZ</name>
<keyword evidence="4" id="KW-1185">Reference proteome</keyword>
<dbReference type="Proteomes" id="UP000199213">
    <property type="component" value="Unassembled WGS sequence"/>
</dbReference>
<dbReference type="GO" id="GO:0005886">
    <property type="term" value="C:plasma membrane"/>
    <property type="evidence" value="ECO:0007669"/>
    <property type="project" value="TreeGrafter"/>
</dbReference>
<feature type="region of interest" description="Disordered" evidence="1">
    <location>
        <begin position="263"/>
        <end position="284"/>
    </location>
</feature>
<dbReference type="InterPro" id="IPR027417">
    <property type="entry name" value="P-loop_NTPase"/>
</dbReference>
<dbReference type="InterPro" id="IPR030389">
    <property type="entry name" value="G_FEOB_dom"/>
</dbReference>
<sequence length="284" mass="30413">MAADLPTPNANASPPPAASAACGTCVFNHAAQLRALGVDVSGHDHVVALAGNPNTGKSTVFNALTGLRQHVGNWPGKTVTGAEGGFGYRRRRYKLVDLPGTYSLLSDSQDEDVARDFLLFGQPDVTVVVVDATRLQRNLNLVLQILQITGRVVVALNLIDEAHRHGLSLDQRHLARELGVPVVPMAARSRRGLDALLEAIEQVALGTVATRARRVHHGDARTERAVRELAAQLLREYPGLANTRWIALRLLEGDPGIERAVTDGTLDRLSSPTPHAVSSETPGT</sequence>
<dbReference type="InterPro" id="IPR006073">
    <property type="entry name" value="GTP-bd"/>
</dbReference>
<dbReference type="EMBL" id="FNFM01000003">
    <property type="protein sequence ID" value="SDJ96864.1"/>
    <property type="molecule type" value="Genomic_DNA"/>
</dbReference>
<dbReference type="InterPro" id="IPR050860">
    <property type="entry name" value="FeoB_GTPase"/>
</dbReference>
<dbReference type="PRINTS" id="PR00326">
    <property type="entry name" value="GTP1OBG"/>
</dbReference>
<dbReference type="Pfam" id="PF17910">
    <property type="entry name" value="FeoB_Cyto"/>
    <property type="match status" value="1"/>
</dbReference>
<evidence type="ECO:0000256" key="1">
    <source>
        <dbReference type="SAM" id="MobiDB-lite"/>
    </source>
</evidence>
<proteinExistence type="predicted"/>
<feature type="domain" description="FeoB-type G" evidence="2">
    <location>
        <begin position="44"/>
        <end position="206"/>
    </location>
</feature>
<dbReference type="Gene3D" id="3.40.50.300">
    <property type="entry name" value="P-loop containing nucleotide triphosphate hydrolases"/>
    <property type="match status" value="1"/>
</dbReference>
<dbReference type="InterPro" id="IPR041069">
    <property type="entry name" value="FeoB_Cyto"/>
</dbReference>
<reference evidence="4" key="1">
    <citation type="submission" date="2016-10" db="EMBL/GenBank/DDBJ databases">
        <authorList>
            <person name="Varghese N."/>
            <person name="Submissions S."/>
        </authorList>
    </citation>
    <scope>NUCLEOTIDE SEQUENCE [LARGE SCALE GENOMIC DNA]</scope>
    <source>
        <strain evidence="4">DSM 45460</strain>
    </source>
</reference>
<dbReference type="PANTHER" id="PTHR43185">
    <property type="entry name" value="FERROUS IRON TRANSPORT PROTEIN B"/>
    <property type="match status" value="1"/>
</dbReference>
<evidence type="ECO:0000313" key="4">
    <source>
        <dbReference type="Proteomes" id="UP000199213"/>
    </source>
</evidence>
<protein>
    <submittedName>
        <fullName evidence="3">Ferrous iron transport protein B</fullName>
    </submittedName>
</protein>
<dbReference type="GO" id="GO:0005525">
    <property type="term" value="F:GTP binding"/>
    <property type="evidence" value="ECO:0007669"/>
    <property type="project" value="InterPro"/>
</dbReference>
<dbReference type="SUPFAM" id="SSF52540">
    <property type="entry name" value="P-loop containing nucleoside triphosphate hydrolases"/>
    <property type="match status" value="1"/>
</dbReference>
<feature type="compositionally biased region" description="Polar residues" evidence="1">
    <location>
        <begin position="268"/>
        <end position="284"/>
    </location>
</feature>
<dbReference type="AlphaFoldDB" id="A0A1G8Y353"/>